<evidence type="ECO:0000313" key="2">
    <source>
        <dbReference type="Proteomes" id="UP000593915"/>
    </source>
</evidence>
<proteinExistence type="predicted"/>
<dbReference type="InterPro" id="IPR008323">
    <property type="entry name" value="UCP033563"/>
</dbReference>
<dbReference type="PANTHER" id="PTHR36454:SF1">
    <property type="entry name" value="DUF1015 DOMAIN-CONTAINING PROTEIN"/>
    <property type="match status" value="1"/>
</dbReference>
<dbReference type="Proteomes" id="UP000593915">
    <property type="component" value="Chromosome"/>
</dbReference>
<organism evidence="1 2">
    <name type="scientific">Treponema pedis</name>
    <dbReference type="NCBI Taxonomy" id="409322"/>
    <lineage>
        <taxon>Bacteria</taxon>
        <taxon>Pseudomonadati</taxon>
        <taxon>Spirochaetota</taxon>
        <taxon>Spirochaetia</taxon>
        <taxon>Spirochaetales</taxon>
        <taxon>Treponemataceae</taxon>
        <taxon>Treponema</taxon>
    </lineage>
</organism>
<dbReference type="Pfam" id="PF06245">
    <property type="entry name" value="DUF1015"/>
    <property type="match status" value="1"/>
</dbReference>
<sequence length="446" mass="50612">MNIFEKYALKTPDILLPGKLTDFSVWAVIACDQYTQDKEYWDKVQSITKNKHSARHIILPEFYLHNLSEKQRQEEVIKIHNNMQNYIKNAVFAEPISSMIYIERKTFYGRTRKGLITCIDLEKYDWKKSSKAEIRATEATILDRLPPRMEIRRTAPIELPHIMLLANDYDNILIGELEKNIHKTEDSPIYNFDLMMNAGSISGWAIPQELSSAVIKPALEKLYKNNTGEDGSTFMFAVGDGNHSLAAAKAVWEEFKQKTGSIPAEDGSVSIPKSIENHPLRYALVEIVNLYDSGLTFEPIHRILFDTDGKKLTDFIQSKLGGTVIKCKSEEELLNKVESSTSSFGFISEREGLICLETNLDCLAISAIQPLLDEFTGSEKKIDYIHGTDEAFRLSEKVNSVSVLLPPISKMNFFSTIAEYGSLPRKSFSMGEASEKRFYLECRSLS</sequence>
<name>A0A7S6WM83_9SPIR</name>
<dbReference type="PANTHER" id="PTHR36454">
    <property type="entry name" value="LMO2823 PROTEIN"/>
    <property type="match status" value="1"/>
</dbReference>
<gene>
    <name evidence="1" type="ORF">IFE08_07665</name>
</gene>
<accession>A0A7S6WM83</accession>
<dbReference type="AlphaFoldDB" id="A0A7S6WM83"/>
<dbReference type="EMBL" id="CP061839">
    <property type="protein sequence ID" value="QOW59753.1"/>
    <property type="molecule type" value="Genomic_DNA"/>
</dbReference>
<reference evidence="1 2" key="1">
    <citation type="submission" date="2020-09" db="EMBL/GenBank/DDBJ databases">
        <title>Characterization of Treponema spp. from bovine digital dermatitis in Korea.</title>
        <authorList>
            <person name="Espiritu H.M."/>
            <person name="Cho Y.I."/>
            <person name="Mamuad L."/>
        </authorList>
    </citation>
    <scope>NUCLEOTIDE SEQUENCE [LARGE SCALE GENOMIC DNA]</scope>
    <source>
        <strain evidence="1 2">KS1</strain>
    </source>
</reference>
<protein>
    <submittedName>
        <fullName evidence="1">DUF1015 domain-containing protein</fullName>
    </submittedName>
</protein>
<evidence type="ECO:0000313" key="1">
    <source>
        <dbReference type="EMBL" id="QOW59753.1"/>
    </source>
</evidence>
<dbReference type="RefSeq" id="WP_194075397.1">
    <property type="nucleotide sequence ID" value="NZ_CP061839.1"/>
</dbReference>